<dbReference type="Gene3D" id="3.30.450.90">
    <property type="match status" value="1"/>
</dbReference>
<dbReference type="SUPFAM" id="SSF52540">
    <property type="entry name" value="P-loop containing nucleoside triphosphate hydrolases"/>
    <property type="match status" value="1"/>
</dbReference>
<sequence length="570" mass="62871">MHLTQEKLRFILKESGVVNDRVFDSAVGESDADNSVEDVLVRRGDIPEHYFAELIAKYANIPIVDLPGMSISKDVLDLVPESFAQSRHLVIFEHKPGELAKVAMLDPLDYETIEFLRVKLGVWVEPYITTKSGLISALKQYKEVISTEFTKAIKENVEKSLSLTGEADLSKMAEAVSIVAILKSIIEYAITLNASDIHFEPFSKNLVVRFRVDGVLREVFDLPKQVESNLVARVKILANLQIDEHRLPQDGRFKFDVSDKESVDVRVNITPVLYGEKAEMRLLKSSARPLTLEDIGLSKEAIAITLEEIRKPHGMILVTGPTGSGKTTTLYVILHILNTPAVNITTIEDPIEYEVSGINQVQVNAKAGVTFATGLRSILRQDPNIIMIGEIRDPETVNIGVQSALTGHLVLSSLHTNDAPSALPRLLDMGAPAFLLASTVNLVIAQRLVRRICLSCIESYEISPEAVKLINAQLALIGSEAMKKDEVPKTVYRGRGCNICGNSGFKGQIAIFELVRISDAIKTMVLRSAPSGEIRDAAIKEGMTTIFEDGLDKIRRGVTTIEEVLRVIQE</sequence>
<dbReference type="SUPFAM" id="SSF160246">
    <property type="entry name" value="EspE N-terminal domain-like"/>
    <property type="match status" value="1"/>
</dbReference>
<dbReference type="GO" id="GO:0005524">
    <property type="term" value="F:ATP binding"/>
    <property type="evidence" value="ECO:0007669"/>
    <property type="project" value="UniProtKB-KW"/>
</dbReference>
<dbReference type="STRING" id="1797690.A3B23_03445"/>
<dbReference type="InterPro" id="IPR001482">
    <property type="entry name" value="T2SS/T4SS_dom"/>
</dbReference>
<evidence type="ECO:0000313" key="5">
    <source>
        <dbReference type="EMBL" id="OGY59696.1"/>
    </source>
</evidence>
<dbReference type="Proteomes" id="UP000178744">
    <property type="component" value="Unassembled WGS sequence"/>
</dbReference>
<dbReference type="AlphaFoldDB" id="A0A1G1Z6K2"/>
<dbReference type="Pfam" id="PF05157">
    <property type="entry name" value="MshEN"/>
    <property type="match status" value="1"/>
</dbReference>
<proteinExistence type="inferred from homology"/>
<evidence type="ECO:0000256" key="1">
    <source>
        <dbReference type="ARBA" id="ARBA00006611"/>
    </source>
</evidence>
<reference evidence="5 6" key="1">
    <citation type="journal article" date="2016" name="Nat. Commun.">
        <title>Thousands of microbial genomes shed light on interconnected biogeochemical processes in an aquifer system.</title>
        <authorList>
            <person name="Anantharaman K."/>
            <person name="Brown C.T."/>
            <person name="Hug L.A."/>
            <person name="Sharon I."/>
            <person name="Castelle C.J."/>
            <person name="Probst A.J."/>
            <person name="Thomas B.C."/>
            <person name="Singh A."/>
            <person name="Wilkins M.J."/>
            <person name="Karaoz U."/>
            <person name="Brodie E.L."/>
            <person name="Williams K.H."/>
            <person name="Hubbard S.S."/>
            <person name="Banfield J.F."/>
        </authorList>
    </citation>
    <scope>NUCLEOTIDE SEQUENCE [LARGE SCALE GENOMIC DNA]</scope>
</reference>
<keyword evidence="2" id="KW-0547">Nucleotide-binding</keyword>
<organism evidence="5 6">
    <name type="scientific">Candidatus Colwellbacteria bacterium RIFCSPLOWO2_01_FULL_48_10</name>
    <dbReference type="NCBI Taxonomy" id="1797690"/>
    <lineage>
        <taxon>Bacteria</taxon>
        <taxon>Candidatus Colwelliibacteriota</taxon>
    </lineage>
</organism>
<dbReference type="InterPro" id="IPR027417">
    <property type="entry name" value="P-loop_NTPase"/>
</dbReference>
<feature type="domain" description="AAA+ ATPase" evidence="4">
    <location>
        <begin position="312"/>
        <end position="433"/>
    </location>
</feature>
<evidence type="ECO:0000256" key="3">
    <source>
        <dbReference type="ARBA" id="ARBA00022840"/>
    </source>
</evidence>
<name>A0A1G1Z6K2_9BACT</name>
<dbReference type="FunFam" id="3.40.50.300:FF:000398">
    <property type="entry name" value="Type IV pilus assembly ATPase PilB"/>
    <property type="match status" value="1"/>
</dbReference>
<accession>A0A1G1Z6K2</accession>
<dbReference type="InterPro" id="IPR003593">
    <property type="entry name" value="AAA+_ATPase"/>
</dbReference>
<dbReference type="PANTHER" id="PTHR30258">
    <property type="entry name" value="TYPE II SECRETION SYSTEM PROTEIN GSPE-RELATED"/>
    <property type="match status" value="1"/>
</dbReference>
<dbReference type="PANTHER" id="PTHR30258:SF1">
    <property type="entry name" value="PROTEIN TRANSPORT PROTEIN HOFB HOMOLOG"/>
    <property type="match status" value="1"/>
</dbReference>
<evidence type="ECO:0000256" key="2">
    <source>
        <dbReference type="ARBA" id="ARBA00022741"/>
    </source>
</evidence>
<dbReference type="CDD" id="cd01129">
    <property type="entry name" value="PulE-GspE-like"/>
    <property type="match status" value="1"/>
</dbReference>
<keyword evidence="3" id="KW-0067">ATP-binding</keyword>
<dbReference type="InterPro" id="IPR007831">
    <property type="entry name" value="T2SS_GspE_N"/>
</dbReference>
<dbReference type="GO" id="GO:0005886">
    <property type="term" value="C:plasma membrane"/>
    <property type="evidence" value="ECO:0007669"/>
    <property type="project" value="TreeGrafter"/>
</dbReference>
<dbReference type="InterPro" id="IPR037257">
    <property type="entry name" value="T2SS_E_N_sf"/>
</dbReference>
<evidence type="ECO:0000313" key="6">
    <source>
        <dbReference type="Proteomes" id="UP000178744"/>
    </source>
</evidence>
<dbReference type="EMBL" id="MHIY01000021">
    <property type="protein sequence ID" value="OGY59696.1"/>
    <property type="molecule type" value="Genomic_DNA"/>
</dbReference>
<dbReference type="Gene3D" id="3.40.50.300">
    <property type="entry name" value="P-loop containing nucleotide triphosphate hydrolases"/>
    <property type="match status" value="1"/>
</dbReference>
<dbReference type="GO" id="GO:0016887">
    <property type="term" value="F:ATP hydrolysis activity"/>
    <property type="evidence" value="ECO:0007669"/>
    <property type="project" value="TreeGrafter"/>
</dbReference>
<protein>
    <recommendedName>
        <fullName evidence="4">AAA+ ATPase domain-containing protein</fullName>
    </recommendedName>
</protein>
<dbReference type="SMART" id="SM00382">
    <property type="entry name" value="AAA"/>
    <property type="match status" value="1"/>
</dbReference>
<comment type="caution">
    <text evidence="5">The sequence shown here is derived from an EMBL/GenBank/DDBJ whole genome shotgun (WGS) entry which is preliminary data.</text>
</comment>
<gene>
    <name evidence="5" type="ORF">A3B23_03445</name>
</gene>
<dbReference type="Pfam" id="PF00437">
    <property type="entry name" value="T2SSE"/>
    <property type="match status" value="1"/>
</dbReference>
<evidence type="ECO:0000259" key="4">
    <source>
        <dbReference type="SMART" id="SM00382"/>
    </source>
</evidence>
<dbReference type="Gene3D" id="3.30.300.160">
    <property type="entry name" value="Type II secretion system, protein E, N-terminal domain"/>
    <property type="match status" value="1"/>
</dbReference>
<comment type="similarity">
    <text evidence="1">Belongs to the GSP E family.</text>
</comment>